<evidence type="ECO:0000256" key="3">
    <source>
        <dbReference type="ARBA" id="ARBA00022801"/>
    </source>
</evidence>
<evidence type="ECO:0000256" key="4">
    <source>
        <dbReference type="ARBA" id="ARBA00022912"/>
    </source>
</evidence>
<feature type="domain" description="Phosphotyrosine protein phosphatase I" evidence="5">
    <location>
        <begin position="19"/>
        <end position="168"/>
    </location>
</feature>
<name>A0ABW3J5Y8_9HYPH</name>
<evidence type="ECO:0000256" key="1">
    <source>
        <dbReference type="ARBA" id="ARBA00011063"/>
    </source>
</evidence>
<dbReference type="InterPro" id="IPR023485">
    <property type="entry name" value="Ptyr_pPase"/>
</dbReference>
<dbReference type="EC" id="3.1.3.48" evidence="2"/>
<proteinExistence type="inferred from homology"/>
<evidence type="ECO:0000259" key="5">
    <source>
        <dbReference type="SMART" id="SM00226"/>
    </source>
</evidence>
<accession>A0ABW3J5Y8</accession>
<dbReference type="GO" id="GO:0004725">
    <property type="term" value="F:protein tyrosine phosphatase activity"/>
    <property type="evidence" value="ECO:0007669"/>
    <property type="project" value="UniProtKB-EC"/>
</dbReference>
<dbReference type="InterPro" id="IPR036196">
    <property type="entry name" value="Ptyr_pPase_sf"/>
</dbReference>
<dbReference type="InterPro" id="IPR050438">
    <property type="entry name" value="LMW_PTPase"/>
</dbReference>
<evidence type="ECO:0000256" key="2">
    <source>
        <dbReference type="ARBA" id="ARBA00013064"/>
    </source>
</evidence>
<dbReference type="PANTHER" id="PTHR11717">
    <property type="entry name" value="LOW MOLECULAR WEIGHT PROTEIN TYROSINE PHOSPHATASE"/>
    <property type="match status" value="1"/>
</dbReference>
<gene>
    <name evidence="6" type="ORF">ACFQ2F_01860</name>
</gene>
<dbReference type="EMBL" id="JBHTJO010000001">
    <property type="protein sequence ID" value="MFD0985838.1"/>
    <property type="molecule type" value="Genomic_DNA"/>
</dbReference>
<comment type="similarity">
    <text evidence="1">Belongs to the low molecular weight phosphotyrosine protein phosphatase family.</text>
</comment>
<dbReference type="SMART" id="SM00226">
    <property type="entry name" value="LMWPc"/>
    <property type="match status" value="1"/>
</dbReference>
<dbReference type="Pfam" id="PF01451">
    <property type="entry name" value="LMWPc"/>
    <property type="match status" value="1"/>
</dbReference>
<dbReference type="PANTHER" id="PTHR11717:SF7">
    <property type="entry name" value="LOW MOLECULAR WEIGHT PHOSPHOTYROSINE PROTEIN PHOSPHATASE"/>
    <property type="match status" value="1"/>
</dbReference>
<organism evidence="6 7">
    <name type="scientific">Methyloligella solikamskensis</name>
    <dbReference type="NCBI Taxonomy" id="1177756"/>
    <lineage>
        <taxon>Bacteria</taxon>
        <taxon>Pseudomonadati</taxon>
        <taxon>Pseudomonadota</taxon>
        <taxon>Alphaproteobacteria</taxon>
        <taxon>Hyphomicrobiales</taxon>
        <taxon>Hyphomicrobiaceae</taxon>
        <taxon>Methyloligella</taxon>
    </lineage>
</organism>
<dbReference type="RefSeq" id="WP_379084866.1">
    <property type="nucleotide sequence ID" value="NZ_JBHTJO010000001.1"/>
</dbReference>
<keyword evidence="7" id="KW-1185">Reference proteome</keyword>
<keyword evidence="3 6" id="KW-0378">Hydrolase</keyword>
<reference evidence="7" key="1">
    <citation type="journal article" date="2019" name="Int. J. Syst. Evol. Microbiol.">
        <title>The Global Catalogue of Microorganisms (GCM) 10K type strain sequencing project: providing services to taxonomists for standard genome sequencing and annotation.</title>
        <authorList>
            <consortium name="The Broad Institute Genomics Platform"/>
            <consortium name="The Broad Institute Genome Sequencing Center for Infectious Disease"/>
            <person name="Wu L."/>
            <person name="Ma J."/>
        </authorList>
    </citation>
    <scope>NUCLEOTIDE SEQUENCE [LARGE SCALE GENOMIC DNA]</scope>
    <source>
        <strain evidence="7">CCUG 61697</strain>
    </source>
</reference>
<dbReference type="PRINTS" id="PR00719">
    <property type="entry name" value="LMWPTPASE"/>
</dbReference>
<dbReference type="InterPro" id="IPR017867">
    <property type="entry name" value="Tyr_phospatase_low_mol_wt"/>
</dbReference>
<comment type="caution">
    <text evidence="6">The sequence shown here is derived from an EMBL/GenBank/DDBJ whole genome shotgun (WGS) entry which is preliminary data.</text>
</comment>
<evidence type="ECO:0000313" key="7">
    <source>
        <dbReference type="Proteomes" id="UP001597102"/>
    </source>
</evidence>
<protein>
    <recommendedName>
        <fullName evidence="2">protein-tyrosine-phosphatase</fullName>
        <ecNumber evidence="2">3.1.3.48</ecNumber>
    </recommendedName>
</protein>
<keyword evidence="4" id="KW-0904">Protein phosphatase</keyword>
<evidence type="ECO:0000313" key="6">
    <source>
        <dbReference type="EMBL" id="MFD0985838.1"/>
    </source>
</evidence>
<dbReference type="Gene3D" id="3.40.50.2300">
    <property type="match status" value="1"/>
</dbReference>
<dbReference type="SUPFAM" id="SSF52788">
    <property type="entry name" value="Phosphotyrosine protein phosphatases I"/>
    <property type="match status" value="1"/>
</dbReference>
<dbReference type="Proteomes" id="UP001597102">
    <property type="component" value="Unassembled WGS sequence"/>
</dbReference>
<sequence>MQSIEAHAIQTAMTEDPRHKLLFICLGNICRSPMAEGVFRRVIAEAGVADRFEIDSAGLGDWHVGQAPDTRAQSAAKGRDMDISGQAARQVVLEDFDRFDLLLAMDRNNLAELKALAPEGTEGKIRQFLDYAPHLEAIDVPDPFFGGDEGFDHALDLIEAASEGLLESLIGDGASEEKTASKD</sequence>
<dbReference type="CDD" id="cd16343">
    <property type="entry name" value="LMWPTP"/>
    <property type="match status" value="1"/>
</dbReference>